<comment type="subcellular location">
    <subcellularLocation>
        <location evidence="1">Cell membrane</location>
        <topology evidence="1">Multi-pass membrane protein</topology>
    </subcellularLocation>
</comment>
<gene>
    <name evidence="9" type="ORF">ALMA_0992</name>
</gene>
<evidence type="ECO:0000256" key="1">
    <source>
        <dbReference type="ARBA" id="ARBA00004651"/>
    </source>
</evidence>
<feature type="domain" description="EamA" evidence="8">
    <location>
        <begin position="15"/>
        <end position="153"/>
    </location>
</feature>
<evidence type="ECO:0000259" key="8">
    <source>
        <dbReference type="Pfam" id="PF00892"/>
    </source>
</evidence>
<evidence type="ECO:0000313" key="10">
    <source>
        <dbReference type="Proteomes" id="UP000243657"/>
    </source>
</evidence>
<evidence type="ECO:0000256" key="2">
    <source>
        <dbReference type="ARBA" id="ARBA00007362"/>
    </source>
</evidence>
<keyword evidence="3" id="KW-1003">Cell membrane</keyword>
<feature type="domain" description="EamA" evidence="8">
    <location>
        <begin position="167"/>
        <end position="299"/>
    </location>
</feature>
<comment type="similarity">
    <text evidence="2">Belongs to the EamA transporter family.</text>
</comment>
<feature type="transmembrane region" description="Helical" evidence="7">
    <location>
        <begin position="258"/>
        <end position="281"/>
    </location>
</feature>
<proteinExistence type="inferred from homology"/>
<dbReference type="GO" id="GO:0005886">
    <property type="term" value="C:plasma membrane"/>
    <property type="evidence" value="ECO:0007669"/>
    <property type="project" value="UniProtKB-SubCell"/>
</dbReference>
<feature type="transmembrane region" description="Helical" evidence="7">
    <location>
        <begin position="135"/>
        <end position="153"/>
    </location>
</feature>
<evidence type="ECO:0000256" key="5">
    <source>
        <dbReference type="ARBA" id="ARBA00022989"/>
    </source>
</evidence>
<reference evidence="9 10" key="1">
    <citation type="journal article" date="2017" name="BMC Genomics">
        <title>Comparative genomic and phylogenomic analyses of the Bifidobacteriaceae family.</title>
        <authorList>
            <person name="Lugli G.A."/>
            <person name="Milani C."/>
            <person name="Turroni F."/>
            <person name="Duranti S."/>
            <person name="Mancabelli L."/>
            <person name="Mangifesta M."/>
            <person name="Ferrario C."/>
            <person name="Modesto M."/>
            <person name="Mattarelli P."/>
            <person name="Jiri K."/>
            <person name="van Sinderen D."/>
            <person name="Ventura M."/>
        </authorList>
    </citation>
    <scope>NUCLEOTIDE SEQUENCE [LARGE SCALE GENOMIC DNA]</scope>
    <source>
        <strain evidence="9 10">DSM 24762</strain>
    </source>
</reference>
<feature type="transmembrane region" description="Helical" evidence="7">
    <location>
        <begin position="228"/>
        <end position="246"/>
    </location>
</feature>
<evidence type="ECO:0000313" key="9">
    <source>
        <dbReference type="EMBL" id="OZG54531.1"/>
    </source>
</evidence>
<organism evidence="9 10">
    <name type="scientific">Alloscardovia macacae</name>
    <dbReference type="NCBI Taxonomy" id="1160091"/>
    <lineage>
        <taxon>Bacteria</taxon>
        <taxon>Bacillati</taxon>
        <taxon>Actinomycetota</taxon>
        <taxon>Actinomycetes</taxon>
        <taxon>Bifidobacteriales</taxon>
        <taxon>Bifidobacteriaceae</taxon>
        <taxon>Alloscardovia</taxon>
    </lineage>
</organism>
<dbReference type="InterPro" id="IPR051258">
    <property type="entry name" value="Diverse_Substrate_Transporter"/>
</dbReference>
<keyword evidence="4 7" id="KW-0812">Transmembrane</keyword>
<dbReference type="EMBL" id="MWWT01000005">
    <property type="protein sequence ID" value="OZG54531.1"/>
    <property type="molecule type" value="Genomic_DNA"/>
</dbReference>
<keyword evidence="10" id="KW-1185">Reference proteome</keyword>
<comment type="caution">
    <text evidence="9">The sequence shown here is derived from an EMBL/GenBank/DDBJ whole genome shotgun (WGS) entry which is preliminary data.</text>
</comment>
<dbReference type="PANTHER" id="PTHR42920:SF5">
    <property type="entry name" value="EAMA DOMAIN-CONTAINING PROTEIN"/>
    <property type="match status" value="1"/>
</dbReference>
<feature type="transmembrane region" description="Helical" evidence="7">
    <location>
        <begin position="287"/>
        <end position="308"/>
    </location>
</feature>
<keyword evidence="5 7" id="KW-1133">Transmembrane helix</keyword>
<feature type="transmembrane region" description="Helical" evidence="7">
    <location>
        <begin position="108"/>
        <end position="128"/>
    </location>
</feature>
<feature type="transmembrane region" description="Helical" evidence="7">
    <location>
        <begin position="168"/>
        <end position="188"/>
    </location>
</feature>
<feature type="transmembrane region" description="Helical" evidence="7">
    <location>
        <begin position="84"/>
        <end position="102"/>
    </location>
</feature>
<keyword evidence="6 7" id="KW-0472">Membrane</keyword>
<evidence type="ECO:0000256" key="4">
    <source>
        <dbReference type="ARBA" id="ARBA00022692"/>
    </source>
</evidence>
<dbReference type="Proteomes" id="UP000243657">
    <property type="component" value="Unassembled WGS sequence"/>
</dbReference>
<dbReference type="InterPro" id="IPR037185">
    <property type="entry name" value="EmrE-like"/>
</dbReference>
<protein>
    <submittedName>
        <fullName evidence="9">Multidrug DMT transporter</fullName>
    </submittedName>
</protein>
<evidence type="ECO:0000256" key="7">
    <source>
        <dbReference type="SAM" id="Phobius"/>
    </source>
</evidence>
<evidence type="ECO:0000256" key="3">
    <source>
        <dbReference type="ARBA" id="ARBA00022475"/>
    </source>
</evidence>
<dbReference type="InterPro" id="IPR000620">
    <property type="entry name" value="EamA_dom"/>
</dbReference>
<sequence>MEITRKRGEMSKSLMGSLMVLSAGIAWGISGVSGQYLLEHGVSVQMLTSLRLLIAGAVLLSIVLVKRPESIRTALSTRSFLKGILLFSIFGLMANQFTYLKAIENTNAGTATVLQYLTPIIVLAYMSIKNRIPPALLEILATILATAGTYLLATHGNLTSLAVTPAGLVWGIMSAFTYAAYIILPVALIRKWGSLLTIGLAMFVAGIIFSLASGVWQYPFILDAPLAVAYFGIIGVGTIFAYTFFLKGTALVGAVQGSLLSSVEPVASVILTAALFGTTFYPADLLGMALILISALSISLKDTITGFFTRQGKVRS</sequence>
<feature type="transmembrane region" description="Helical" evidence="7">
    <location>
        <begin position="44"/>
        <end position="64"/>
    </location>
</feature>
<accession>A0A261F5Y3</accession>
<dbReference type="SUPFAM" id="SSF103481">
    <property type="entry name" value="Multidrug resistance efflux transporter EmrE"/>
    <property type="match status" value="2"/>
</dbReference>
<dbReference type="Pfam" id="PF00892">
    <property type="entry name" value="EamA"/>
    <property type="match status" value="2"/>
</dbReference>
<evidence type="ECO:0000256" key="6">
    <source>
        <dbReference type="ARBA" id="ARBA00023136"/>
    </source>
</evidence>
<feature type="transmembrane region" description="Helical" evidence="7">
    <location>
        <begin position="195"/>
        <end position="216"/>
    </location>
</feature>
<dbReference type="AlphaFoldDB" id="A0A261F5Y3"/>
<dbReference type="PANTHER" id="PTHR42920">
    <property type="entry name" value="OS03G0707200 PROTEIN-RELATED"/>
    <property type="match status" value="1"/>
</dbReference>
<name>A0A261F5Y3_9BIFI</name>